<keyword evidence="3" id="KW-1185">Reference proteome</keyword>
<organism evidence="2">
    <name type="scientific">Absidia glauca</name>
    <name type="common">Pin mould</name>
    <dbReference type="NCBI Taxonomy" id="4829"/>
    <lineage>
        <taxon>Eukaryota</taxon>
        <taxon>Fungi</taxon>
        <taxon>Fungi incertae sedis</taxon>
        <taxon>Mucoromycota</taxon>
        <taxon>Mucoromycotina</taxon>
        <taxon>Mucoromycetes</taxon>
        <taxon>Mucorales</taxon>
        <taxon>Cunninghamellaceae</taxon>
        <taxon>Absidia</taxon>
    </lineage>
</organism>
<feature type="region of interest" description="Disordered" evidence="1">
    <location>
        <begin position="126"/>
        <end position="243"/>
    </location>
</feature>
<dbReference type="OrthoDB" id="2291062at2759"/>
<sequence length="407" mass="43642">MTPDEEDQNQTQRRSPTANDKRPLSPDPTDSSIKKQRHDSSPSPPSPNVDTTNIASFTSDQTPNNTAQSTTDTLKDTSSKREAEKQDDTPNGSTINHSPKAGEMHYRETFLVVGGDDDIDIEITTTVDEASSTIPQPKDLDEPMENVYATAAANKQVAEGQSESAKQVDTVYTPPAKEPLEGANKAQTAAFSSPGATESAPSQPTPATSKSVPSPTSALESPPSQPTVTASSSSHTKGGPQINIIDRSCAVRLPFSDKFFFTDEAYEAYSYDSFTSTIERMTRNNRPGLAISSDPPKSHTDSSSPSIPSASRAHRPAIAKPSPKRRTDDDTNDPGNNSGDHDNINANTHKKPSPPGNMLDSLLDSISKNDRPVKQPPPPPPPAPPMRHLSDIEIAMQAADLPSQEQI</sequence>
<dbReference type="EMBL" id="LT551165">
    <property type="protein sequence ID" value="SAL96748.1"/>
    <property type="molecule type" value="Genomic_DNA"/>
</dbReference>
<dbReference type="AlphaFoldDB" id="A0A163LUH5"/>
<reference evidence="2" key="1">
    <citation type="submission" date="2016-04" db="EMBL/GenBank/DDBJ databases">
        <authorList>
            <person name="Evans L.H."/>
            <person name="Alamgir A."/>
            <person name="Owens N."/>
            <person name="Weber N.D."/>
            <person name="Virtaneva K."/>
            <person name="Barbian K."/>
            <person name="Babar A."/>
            <person name="Rosenke K."/>
        </authorList>
    </citation>
    <scope>NUCLEOTIDE SEQUENCE [LARGE SCALE GENOMIC DNA]</scope>
    <source>
        <strain evidence="2">CBS 101.48</strain>
    </source>
</reference>
<proteinExistence type="predicted"/>
<feature type="compositionally biased region" description="Polar residues" evidence="1">
    <location>
        <begin position="9"/>
        <end position="18"/>
    </location>
</feature>
<feature type="compositionally biased region" description="Polar residues" evidence="1">
    <location>
        <begin position="48"/>
        <end position="68"/>
    </location>
</feature>
<protein>
    <submittedName>
        <fullName evidence="2">Uncharacterized protein</fullName>
    </submittedName>
</protein>
<feature type="compositionally biased region" description="Polar residues" evidence="1">
    <location>
        <begin position="185"/>
        <end position="219"/>
    </location>
</feature>
<accession>A0A163LUH5</accession>
<evidence type="ECO:0000313" key="3">
    <source>
        <dbReference type="Proteomes" id="UP000078561"/>
    </source>
</evidence>
<gene>
    <name evidence="2" type="primary">ABSGL_02164.1 scaffold 2596</name>
</gene>
<dbReference type="OMA" id="EMHYRET"/>
<feature type="compositionally biased region" description="Pro residues" evidence="1">
    <location>
        <begin position="374"/>
        <end position="385"/>
    </location>
</feature>
<feature type="compositionally biased region" description="Low complexity" evidence="1">
    <location>
        <begin position="301"/>
        <end position="311"/>
    </location>
</feature>
<feature type="compositionally biased region" description="Polar residues" evidence="1">
    <location>
        <begin position="226"/>
        <end position="236"/>
    </location>
</feature>
<feature type="region of interest" description="Disordered" evidence="1">
    <location>
        <begin position="1"/>
        <end position="105"/>
    </location>
</feature>
<evidence type="ECO:0000256" key="1">
    <source>
        <dbReference type="SAM" id="MobiDB-lite"/>
    </source>
</evidence>
<name>A0A163LUH5_ABSGL</name>
<dbReference type="InParanoid" id="A0A163LUH5"/>
<evidence type="ECO:0000313" key="2">
    <source>
        <dbReference type="EMBL" id="SAL96748.1"/>
    </source>
</evidence>
<feature type="region of interest" description="Disordered" evidence="1">
    <location>
        <begin position="285"/>
        <end position="390"/>
    </location>
</feature>
<feature type="compositionally biased region" description="Basic and acidic residues" evidence="1">
    <location>
        <begin position="73"/>
        <end position="88"/>
    </location>
</feature>
<dbReference type="Proteomes" id="UP000078561">
    <property type="component" value="Unassembled WGS sequence"/>
</dbReference>